<accession>S0ETA7</accession>
<reference evidence="11" key="1">
    <citation type="submission" date="2013-03" db="EMBL/GenBank/DDBJ databases">
        <title>Genome sequence of Chthonomonas calidirosea, the first sequenced genome from the Armatimonadetes phylum (formally candidate division OP10).</title>
        <authorList>
            <person name="Lee K.C.Y."/>
            <person name="Morgan X.C."/>
            <person name="Dunfield P.F."/>
            <person name="Tamas I."/>
            <person name="Houghton K.M."/>
            <person name="Vyssotski M."/>
            <person name="Ryan J.L.J."/>
            <person name="Lagutin K."/>
            <person name="McDonald I.R."/>
            <person name="Stott M.B."/>
        </authorList>
    </citation>
    <scope>NUCLEOTIDE SEQUENCE [LARGE SCALE GENOMIC DNA]</scope>
    <source>
        <strain evidence="11">DSM 23976 / ICMP 18418 / T49</strain>
    </source>
</reference>
<dbReference type="GO" id="GO:0005737">
    <property type="term" value="C:cytoplasm"/>
    <property type="evidence" value="ECO:0007669"/>
    <property type="project" value="UniProtKB-SubCell"/>
</dbReference>
<evidence type="ECO:0000256" key="4">
    <source>
        <dbReference type="ARBA" id="ARBA00048267"/>
    </source>
</evidence>
<dbReference type="SUPFAM" id="SSF52738">
    <property type="entry name" value="Methylesterase CheB, C-terminal domain"/>
    <property type="match status" value="1"/>
</dbReference>
<dbReference type="Pfam" id="PF00072">
    <property type="entry name" value="Response_reg"/>
    <property type="match status" value="1"/>
</dbReference>
<dbReference type="InParanoid" id="S0ETA7"/>
<dbReference type="OrthoDB" id="9793421at2"/>
<comment type="function">
    <text evidence="5">Involved in chemotaxis. Part of a chemotaxis signal transduction system that modulates chemotaxis in response to various stimuli. Catalyzes the demethylation of specific methylglutamate residues introduced into the chemoreceptors (methyl-accepting chemotaxis proteins or MCP) by CheR. Also mediates the irreversible deamidation of specific glutamine residues to glutamic acid.</text>
</comment>
<dbReference type="SUPFAM" id="SSF52172">
    <property type="entry name" value="CheY-like"/>
    <property type="match status" value="1"/>
</dbReference>
<gene>
    <name evidence="5" type="primary">cheB</name>
    <name evidence="10" type="ORF">CCALI_00481</name>
</gene>
<proteinExistence type="inferred from homology"/>
<dbReference type="FunCoup" id="S0ETA7">
    <property type="interactions" value="146"/>
</dbReference>
<keyword evidence="3 5" id="KW-0378">Hydrolase</keyword>
<dbReference type="NCBIfam" id="NF009206">
    <property type="entry name" value="PRK12555.1"/>
    <property type="match status" value="1"/>
</dbReference>
<keyword evidence="1 5" id="KW-0963">Cytoplasm</keyword>
<dbReference type="GO" id="GO:0050568">
    <property type="term" value="F:protein-glutamine glutaminase activity"/>
    <property type="evidence" value="ECO:0007669"/>
    <property type="project" value="UniProtKB-UniRule"/>
</dbReference>
<dbReference type="AlphaFoldDB" id="S0ETA7"/>
<evidence type="ECO:0000256" key="6">
    <source>
        <dbReference type="PROSITE-ProRule" id="PRU00050"/>
    </source>
</evidence>
<dbReference type="CDD" id="cd16432">
    <property type="entry name" value="CheB_Rec"/>
    <property type="match status" value="1"/>
</dbReference>
<sequence length="352" mass="37933">MEKRIRVLIVDDSALIRLLLTKLLTSDPQIEVVGTASDPLQASQKIEELSPDVLTLDVEMPHMDGLTFLADLMNHHPLPVVMVSSLTQHGCETTIKALELGAVDFFPKPTLQQLNTSNDAALELLAKVKAAASARVVRRSASRSEALVAKLAPQQLMHQVILIGASTGGTEAIREILTSLPPNIPGIVMVQHMPPGFTSSFAQRLDKLCPFHVKEAQDGDRVQPGLALLAPGDFQTTLHRAYTGYYVQVQKSEPVNRHRPSVDALFNSAADSAKANVIAVLLTGMGEDGARGLYQLRQAGALTIAQDEATSVVFGMPRAAIALGAAEFVLPLPRIAQEIVRLLENMRPPMSA</sequence>
<name>S0ETA7_CHTCT</name>
<dbReference type="HOGENOM" id="CLU_000445_51_0_0"/>
<keyword evidence="11" id="KW-1185">Reference proteome</keyword>
<dbReference type="CDD" id="cd17541">
    <property type="entry name" value="REC_CheB-like"/>
    <property type="match status" value="1"/>
</dbReference>
<dbReference type="Pfam" id="PF01339">
    <property type="entry name" value="CheB_methylest"/>
    <property type="match status" value="1"/>
</dbReference>
<feature type="modified residue" description="4-aspartylphosphate" evidence="5 7">
    <location>
        <position position="57"/>
    </location>
</feature>
<dbReference type="PANTHER" id="PTHR42872:SF6">
    <property type="entry name" value="PROTEIN-GLUTAMATE METHYLESTERASE_PROTEIN-GLUTAMINE GLUTAMINASE"/>
    <property type="match status" value="1"/>
</dbReference>
<feature type="active site" evidence="5 6">
    <location>
        <position position="288"/>
    </location>
</feature>
<dbReference type="InterPro" id="IPR000673">
    <property type="entry name" value="Sig_transdc_resp-reg_Me-estase"/>
</dbReference>
<dbReference type="GO" id="GO:0000156">
    <property type="term" value="F:phosphorelay response regulator activity"/>
    <property type="evidence" value="ECO:0007669"/>
    <property type="project" value="InterPro"/>
</dbReference>
<evidence type="ECO:0000256" key="7">
    <source>
        <dbReference type="PROSITE-ProRule" id="PRU00169"/>
    </source>
</evidence>
<dbReference type="PANTHER" id="PTHR42872">
    <property type="entry name" value="PROTEIN-GLUTAMATE METHYLESTERASE/PROTEIN-GLUTAMINE GLUTAMINASE"/>
    <property type="match status" value="1"/>
</dbReference>
<comment type="subcellular location">
    <subcellularLocation>
        <location evidence="5">Cytoplasm</location>
    </subcellularLocation>
</comment>
<dbReference type="PROSITE" id="PS50122">
    <property type="entry name" value="CHEB"/>
    <property type="match status" value="1"/>
</dbReference>
<dbReference type="Proteomes" id="UP000014227">
    <property type="component" value="Chromosome I"/>
</dbReference>
<comment type="similarity">
    <text evidence="5">Belongs to the CheB family.</text>
</comment>
<dbReference type="NCBIfam" id="NF001965">
    <property type="entry name" value="PRK00742.1"/>
    <property type="match status" value="1"/>
</dbReference>
<keyword evidence="2 5" id="KW-0145">Chemotaxis</keyword>
<dbReference type="PIRSF" id="PIRSF000876">
    <property type="entry name" value="RR_chemtxs_CheB"/>
    <property type="match status" value="1"/>
</dbReference>
<dbReference type="RefSeq" id="WP_016481877.1">
    <property type="nucleotide sequence ID" value="NC_021487.1"/>
</dbReference>
<feature type="active site" evidence="5 6">
    <location>
        <position position="192"/>
    </location>
</feature>
<dbReference type="EC" id="3.5.1.44" evidence="5"/>
<dbReference type="KEGG" id="ccz:CCALI_00481"/>
<dbReference type="InterPro" id="IPR001789">
    <property type="entry name" value="Sig_transdc_resp-reg_receiver"/>
</dbReference>
<dbReference type="InterPro" id="IPR008248">
    <property type="entry name" value="CheB-like"/>
</dbReference>
<comment type="PTM">
    <text evidence="5">Phosphorylated by CheA. Phosphorylation of the N-terminal regulatory domain activates the methylesterase activity.</text>
</comment>
<dbReference type="HAMAP" id="MF_00099">
    <property type="entry name" value="CheB_chemtxs"/>
    <property type="match status" value="1"/>
</dbReference>
<evidence type="ECO:0000256" key="1">
    <source>
        <dbReference type="ARBA" id="ARBA00022490"/>
    </source>
</evidence>
<dbReference type="GO" id="GO:0008984">
    <property type="term" value="F:protein-glutamate methylesterase activity"/>
    <property type="evidence" value="ECO:0007669"/>
    <property type="project" value="UniProtKB-UniRule"/>
</dbReference>
<evidence type="ECO:0000259" key="9">
    <source>
        <dbReference type="PROSITE" id="PS50122"/>
    </source>
</evidence>
<dbReference type="PROSITE" id="PS50110">
    <property type="entry name" value="RESPONSE_REGULATORY"/>
    <property type="match status" value="1"/>
</dbReference>
<dbReference type="EMBL" id="HF951689">
    <property type="protein sequence ID" value="CCW34315.1"/>
    <property type="molecule type" value="Genomic_DNA"/>
</dbReference>
<dbReference type="InterPro" id="IPR035909">
    <property type="entry name" value="CheB_C"/>
</dbReference>
<evidence type="ECO:0000256" key="5">
    <source>
        <dbReference type="HAMAP-Rule" id="MF_00099"/>
    </source>
</evidence>
<dbReference type="GO" id="GO:0006935">
    <property type="term" value="P:chemotaxis"/>
    <property type="evidence" value="ECO:0007669"/>
    <property type="project" value="UniProtKB-UniRule"/>
</dbReference>
<dbReference type="PATRIC" id="fig|1303518.3.peg.488"/>
<feature type="domain" description="Response regulatory" evidence="8">
    <location>
        <begin position="6"/>
        <end position="123"/>
    </location>
</feature>
<dbReference type="InterPro" id="IPR011006">
    <property type="entry name" value="CheY-like_superfamily"/>
</dbReference>
<dbReference type="Gene3D" id="3.40.50.2300">
    <property type="match status" value="1"/>
</dbReference>
<feature type="domain" description="CheB-type methylesterase" evidence="9">
    <location>
        <begin position="153"/>
        <end position="346"/>
    </location>
</feature>
<feature type="active site" evidence="5 6">
    <location>
        <position position="166"/>
    </location>
</feature>
<comment type="catalytic activity">
    <reaction evidence="5">
        <text>L-glutaminyl-[protein] + H2O = L-glutamyl-[protein] + NH4(+)</text>
        <dbReference type="Rhea" id="RHEA:16441"/>
        <dbReference type="Rhea" id="RHEA-COMP:10207"/>
        <dbReference type="Rhea" id="RHEA-COMP:10208"/>
        <dbReference type="ChEBI" id="CHEBI:15377"/>
        <dbReference type="ChEBI" id="CHEBI:28938"/>
        <dbReference type="ChEBI" id="CHEBI:29973"/>
        <dbReference type="ChEBI" id="CHEBI:30011"/>
        <dbReference type="EC" id="3.5.1.44"/>
    </reaction>
</comment>
<comment type="catalytic activity">
    <reaction evidence="4 5">
        <text>[protein]-L-glutamate 5-O-methyl ester + H2O = L-glutamyl-[protein] + methanol + H(+)</text>
        <dbReference type="Rhea" id="RHEA:23236"/>
        <dbReference type="Rhea" id="RHEA-COMP:10208"/>
        <dbReference type="Rhea" id="RHEA-COMP:10311"/>
        <dbReference type="ChEBI" id="CHEBI:15377"/>
        <dbReference type="ChEBI" id="CHEBI:15378"/>
        <dbReference type="ChEBI" id="CHEBI:17790"/>
        <dbReference type="ChEBI" id="CHEBI:29973"/>
        <dbReference type="ChEBI" id="CHEBI:82795"/>
        <dbReference type="EC" id="3.1.1.61"/>
    </reaction>
</comment>
<keyword evidence="5 7" id="KW-0597">Phosphoprotein</keyword>
<dbReference type="eggNOG" id="COG2201">
    <property type="taxonomic scope" value="Bacteria"/>
</dbReference>
<dbReference type="STRING" id="454171.CP488_00673"/>
<dbReference type="SMART" id="SM00448">
    <property type="entry name" value="REC"/>
    <property type="match status" value="1"/>
</dbReference>
<evidence type="ECO:0000313" key="10">
    <source>
        <dbReference type="EMBL" id="CCW34315.1"/>
    </source>
</evidence>
<evidence type="ECO:0000256" key="3">
    <source>
        <dbReference type="ARBA" id="ARBA00022801"/>
    </source>
</evidence>
<organism evidence="10 11">
    <name type="scientific">Chthonomonas calidirosea (strain DSM 23976 / ICMP 18418 / T49)</name>
    <dbReference type="NCBI Taxonomy" id="1303518"/>
    <lineage>
        <taxon>Bacteria</taxon>
        <taxon>Bacillati</taxon>
        <taxon>Armatimonadota</taxon>
        <taxon>Chthonomonadia</taxon>
        <taxon>Chthonomonadales</taxon>
        <taxon>Chthonomonadaceae</taxon>
        <taxon>Chthonomonas</taxon>
    </lineage>
</organism>
<dbReference type="EC" id="3.1.1.61" evidence="5"/>
<evidence type="ECO:0000313" key="11">
    <source>
        <dbReference type="Proteomes" id="UP000014227"/>
    </source>
</evidence>
<protein>
    <recommendedName>
        <fullName evidence="5">Protein-glutamate methylesterase/protein-glutamine glutaminase</fullName>
        <ecNumber evidence="5">3.1.1.61</ecNumber>
        <ecNumber evidence="5">3.5.1.44</ecNumber>
    </recommendedName>
</protein>
<comment type="domain">
    <text evidence="5">Contains a C-terminal catalytic domain, and an N-terminal region which modulates catalytic activity.</text>
</comment>
<evidence type="ECO:0000256" key="2">
    <source>
        <dbReference type="ARBA" id="ARBA00022500"/>
    </source>
</evidence>
<dbReference type="Gene3D" id="3.40.50.180">
    <property type="entry name" value="Methylesterase CheB, C-terminal domain"/>
    <property type="match status" value="1"/>
</dbReference>
<evidence type="ECO:0000259" key="8">
    <source>
        <dbReference type="PROSITE" id="PS50110"/>
    </source>
</evidence>